<evidence type="ECO:0000259" key="1">
    <source>
        <dbReference type="Pfam" id="PF12680"/>
    </source>
</evidence>
<organism evidence="2 3">
    <name type="scientific">Novosphingobium olei</name>
    <dbReference type="NCBI Taxonomy" id="2728851"/>
    <lineage>
        <taxon>Bacteria</taxon>
        <taxon>Pseudomonadati</taxon>
        <taxon>Pseudomonadota</taxon>
        <taxon>Alphaproteobacteria</taxon>
        <taxon>Sphingomonadales</taxon>
        <taxon>Sphingomonadaceae</taxon>
        <taxon>Novosphingobium</taxon>
    </lineage>
</organism>
<keyword evidence="3" id="KW-1185">Reference proteome</keyword>
<sequence>MDIEDFNRRWLEQWTAKSVEGVLSFYHEGIEYYDEGVPAGLKGKEALRAYLAGLFAAVPAWDYAPEWVQAIDGGFIGRWYMDFGTGAEAIRMRGFDHCRLQDGLIVFNEVYTHKFAPVAAG</sequence>
<evidence type="ECO:0000313" key="3">
    <source>
        <dbReference type="Proteomes" id="UP000583556"/>
    </source>
</evidence>
<dbReference type="AlphaFoldDB" id="A0A7Y0BNN2"/>
<gene>
    <name evidence="2" type="ORF">HHL27_07635</name>
</gene>
<name>A0A7Y0BNN2_9SPHN</name>
<dbReference type="Proteomes" id="UP000583556">
    <property type="component" value="Unassembled WGS sequence"/>
</dbReference>
<comment type="caution">
    <text evidence="2">The sequence shown here is derived from an EMBL/GenBank/DDBJ whole genome shotgun (WGS) entry which is preliminary data.</text>
</comment>
<evidence type="ECO:0000313" key="2">
    <source>
        <dbReference type="EMBL" id="NML93535.1"/>
    </source>
</evidence>
<accession>A0A7Y0BNN2</accession>
<dbReference type="EMBL" id="JABBGM010000002">
    <property type="protein sequence ID" value="NML93535.1"/>
    <property type="molecule type" value="Genomic_DNA"/>
</dbReference>
<dbReference type="Pfam" id="PF12680">
    <property type="entry name" value="SnoaL_2"/>
    <property type="match status" value="1"/>
</dbReference>
<dbReference type="RefSeq" id="WP_169492743.1">
    <property type="nucleotide sequence ID" value="NZ_JABBGM010000002.1"/>
</dbReference>
<protein>
    <submittedName>
        <fullName evidence="2">Nuclear transport factor 2 family protein</fullName>
    </submittedName>
</protein>
<reference evidence="2 3" key="1">
    <citation type="submission" date="2020-04" db="EMBL/GenBank/DDBJ databases">
        <title>Novosphingobium sp. TW-4 isolated from soil.</title>
        <authorList>
            <person name="Dahal R.H."/>
            <person name="Chaudhary D.K."/>
        </authorList>
    </citation>
    <scope>NUCLEOTIDE SEQUENCE [LARGE SCALE GENOMIC DNA]</scope>
    <source>
        <strain evidence="2 3">TW-4</strain>
    </source>
</reference>
<dbReference type="Gene3D" id="3.10.450.50">
    <property type="match status" value="1"/>
</dbReference>
<proteinExistence type="predicted"/>
<dbReference type="SUPFAM" id="SSF54427">
    <property type="entry name" value="NTF2-like"/>
    <property type="match status" value="1"/>
</dbReference>
<dbReference type="InterPro" id="IPR032710">
    <property type="entry name" value="NTF2-like_dom_sf"/>
</dbReference>
<feature type="domain" description="SnoaL-like" evidence="1">
    <location>
        <begin position="8"/>
        <end position="106"/>
    </location>
</feature>
<dbReference type="InterPro" id="IPR037401">
    <property type="entry name" value="SnoaL-like"/>
</dbReference>